<name>A0A7C9IX89_9LACO</name>
<dbReference type="RefSeq" id="WP_161000676.1">
    <property type="nucleotide sequence ID" value="NZ_CP185253.1"/>
</dbReference>
<keyword evidence="2" id="KW-0812">Transmembrane</keyword>
<evidence type="ECO:0000313" key="5">
    <source>
        <dbReference type="Proteomes" id="UP000480570"/>
    </source>
</evidence>
<accession>A0A7C9IX89</accession>
<feature type="region of interest" description="Disordered" evidence="1">
    <location>
        <begin position="265"/>
        <end position="291"/>
    </location>
</feature>
<feature type="compositionally biased region" description="Basic and acidic residues" evidence="1">
    <location>
        <begin position="277"/>
        <end position="291"/>
    </location>
</feature>
<dbReference type="Proteomes" id="UP000480570">
    <property type="component" value="Unassembled WGS sequence"/>
</dbReference>
<comment type="caution">
    <text evidence="4">The sequence shown here is derived from an EMBL/GenBank/DDBJ whole genome shotgun (WGS) entry which is preliminary data.</text>
</comment>
<dbReference type="AlphaFoldDB" id="A0A7C9IX89"/>
<dbReference type="Pfam" id="PF13240">
    <property type="entry name" value="Zn_Ribbon_1"/>
    <property type="match status" value="1"/>
</dbReference>
<keyword evidence="2" id="KW-0472">Membrane</keyword>
<feature type="transmembrane region" description="Helical" evidence="2">
    <location>
        <begin position="64"/>
        <end position="84"/>
    </location>
</feature>
<sequence>MKNQTQHFCSNCGKKISTQDQFCPFCGTVNQFYEPKNINVGASQTAVQKNARISWSPLKWPRTLQIVVVLCLIIIGWFSITQYLNNRWDSYSTSFGDSESFKMNGQVRNDVALVQANNHFVQILVVGGNGDSNELSTYFVRTPLIKSQGQYELQKSATTATIALYKLNVVSNSIGVLPQNHDELPAYLSKLSKLNPVGGVSYPDTKKLFNESKDIPTARSLFNSKTQAAAYLYQYAFGKESSLDTAILKDHSSVIDGTAITQNEKIRHESSNSQSEDELRKIENQHFDNRR</sequence>
<keyword evidence="2" id="KW-1133">Transmembrane helix</keyword>
<organism evidence="4 5">
    <name type="scientific">Furfurilactobacillus rossiae</name>
    <dbReference type="NCBI Taxonomy" id="231049"/>
    <lineage>
        <taxon>Bacteria</taxon>
        <taxon>Bacillati</taxon>
        <taxon>Bacillota</taxon>
        <taxon>Bacilli</taxon>
        <taxon>Lactobacillales</taxon>
        <taxon>Lactobacillaceae</taxon>
        <taxon>Furfurilactobacillus</taxon>
    </lineage>
</organism>
<proteinExistence type="predicted"/>
<evidence type="ECO:0000259" key="3">
    <source>
        <dbReference type="Pfam" id="PF13240"/>
    </source>
</evidence>
<evidence type="ECO:0000313" key="4">
    <source>
        <dbReference type="EMBL" id="MYV04298.1"/>
    </source>
</evidence>
<gene>
    <name evidence="4" type="ORF">GB992_00015</name>
</gene>
<dbReference type="EMBL" id="WEZT01000001">
    <property type="protein sequence ID" value="MYV04298.1"/>
    <property type="molecule type" value="Genomic_DNA"/>
</dbReference>
<evidence type="ECO:0000256" key="2">
    <source>
        <dbReference type="SAM" id="Phobius"/>
    </source>
</evidence>
<protein>
    <submittedName>
        <fullName evidence="4">Zinc-ribbon domain-containing protein</fullName>
    </submittedName>
</protein>
<reference evidence="4 5" key="1">
    <citation type="journal article" date="2019" name="Appl. Environ. Microbiol.">
        <title>Genetic determinants of hydroxycinnamic acid metabolism in heterofermentative lactobacilli.</title>
        <authorList>
            <person name="Gaur G."/>
            <person name="Oh J.H."/>
            <person name="Filannino P."/>
            <person name="Gobbetti M."/>
            <person name="van Pijkeren J.P."/>
            <person name="Ganzle M.G."/>
        </authorList>
    </citation>
    <scope>NUCLEOTIDE SEQUENCE [LARGE SCALE GENOMIC DNA]</scope>
    <source>
        <strain evidence="4 5">FUA3583</strain>
    </source>
</reference>
<evidence type="ECO:0000256" key="1">
    <source>
        <dbReference type="SAM" id="MobiDB-lite"/>
    </source>
</evidence>
<feature type="domain" description="Zinc-ribbon" evidence="3">
    <location>
        <begin position="8"/>
        <end position="28"/>
    </location>
</feature>
<dbReference type="InterPro" id="IPR026870">
    <property type="entry name" value="Zinc_ribbon_dom"/>
</dbReference>